<keyword evidence="3" id="KW-0472">Membrane</keyword>
<evidence type="ECO:0000313" key="5">
    <source>
        <dbReference type="Proteomes" id="UP000274661"/>
    </source>
</evidence>
<feature type="binding site" evidence="2">
    <location>
        <begin position="17"/>
        <end position="20"/>
    </location>
    <ligand>
        <name>FAD</name>
        <dbReference type="ChEBI" id="CHEBI:57692"/>
    </ligand>
</feature>
<dbReference type="PIRSF" id="PIRSF011396">
    <property type="entry name" value="Trp_halogenase"/>
    <property type="match status" value="1"/>
</dbReference>
<dbReference type="Gene3D" id="3.50.50.60">
    <property type="entry name" value="FAD/NAD(P)-binding domain"/>
    <property type="match status" value="1"/>
</dbReference>
<reference evidence="4 5" key="1">
    <citation type="submission" date="2018-12" db="EMBL/GenBank/DDBJ databases">
        <title>Sphingomonas sp. HMF7854 Genome sequencing and assembly.</title>
        <authorList>
            <person name="Cha I."/>
            <person name="Kang H."/>
            <person name="Kim H."/>
            <person name="Kang J."/>
            <person name="Joh K."/>
        </authorList>
    </citation>
    <scope>NUCLEOTIDE SEQUENCE [LARGE SCALE GENOMIC DNA]</scope>
    <source>
        <strain evidence="4 5">HMF7854</strain>
    </source>
</reference>
<dbReference type="GO" id="GO:0004497">
    <property type="term" value="F:monooxygenase activity"/>
    <property type="evidence" value="ECO:0007669"/>
    <property type="project" value="InterPro"/>
</dbReference>
<dbReference type="SUPFAM" id="SSF51905">
    <property type="entry name" value="FAD/NAD(P)-binding domain"/>
    <property type="match status" value="1"/>
</dbReference>
<evidence type="ECO:0000256" key="2">
    <source>
        <dbReference type="PIRSR" id="PIRSR011396-2"/>
    </source>
</evidence>
<keyword evidence="2" id="KW-0274">FAD</keyword>
<feature type="binding site" evidence="2">
    <location>
        <position position="348"/>
    </location>
    <ligand>
        <name>FAD</name>
        <dbReference type="ChEBI" id="CHEBI:57692"/>
    </ligand>
</feature>
<feature type="transmembrane region" description="Helical" evidence="3">
    <location>
        <begin position="12"/>
        <end position="33"/>
    </location>
</feature>
<dbReference type="Proteomes" id="UP000274661">
    <property type="component" value="Unassembled WGS sequence"/>
</dbReference>
<name>A0A429VBW6_9SPHN</name>
<keyword evidence="3" id="KW-1133">Transmembrane helix</keyword>
<dbReference type="PANTHER" id="PTHR43747:SF4">
    <property type="entry name" value="FLAVIN-DEPENDENT TRYPTOPHAN HALOGENASE"/>
    <property type="match status" value="1"/>
</dbReference>
<keyword evidence="2" id="KW-0285">Flavoprotein</keyword>
<feature type="binding site" evidence="2">
    <location>
        <position position="335"/>
    </location>
    <ligand>
        <name>FAD</name>
        <dbReference type="ChEBI" id="CHEBI:57692"/>
    </ligand>
</feature>
<comment type="caution">
    <text evidence="4">The sequence shown here is derived from an EMBL/GenBank/DDBJ whole genome shotgun (WGS) entry which is preliminary data.</text>
</comment>
<dbReference type="Pfam" id="PF04820">
    <property type="entry name" value="Trp_halogenase"/>
    <property type="match status" value="1"/>
</dbReference>
<gene>
    <name evidence="4" type="ORF">HMF7854_11430</name>
</gene>
<dbReference type="InterPro" id="IPR033856">
    <property type="entry name" value="Trp_halogen"/>
</dbReference>
<dbReference type="PANTHER" id="PTHR43747">
    <property type="entry name" value="FAD-BINDING PROTEIN"/>
    <property type="match status" value="1"/>
</dbReference>
<keyword evidence="5" id="KW-1185">Reference proteome</keyword>
<dbReference type="OrthoDB" id="5695497at2"/>
<dbReference type="AlphaFoldDB" id="A0A429VBW6"/>
<dbReference type="GO" id="GO:0000166">
    <property type="term" value="F:nucleotide binding"/>
    <property type="evidence" value="ECO:0007669"/>
    <property type="project" value="UniProtKB-KW"/>
</dbReference>
<feature type="binding site" evidence="2">
    <location>
        <position position="344"/>
    </location>
    <ligand>
        <name>L-tryptophan</name>
        <dbReference type="ChEBI" id="CHEBI:57912"/>
    </ligand>
</feature>
<keyword evidence="2" id="KW-0547">Nucleotide-binding</keyword>
<feature type="binding site" evidence="2">
    <location>
        <position position="189"/>
    </location>
    <ligand>
        <name>FAD</name>
        <dbReference type="ChEBI" id="CHEBI:57692"/>
    </ligand>
</feature>
<organism evidence="4 5">
    <name type="scientific">Sphingomonas ginkgonis</name>
    <dbReference type="NCBI Taxonomy" id="2315330"/>
    <lineage>
        <taxon>Bacteria</taxon>
        <taxon>Pseudomonadati</taxon>
        <taxon>Pseudomonadota</taxon>
        <taxon>Alphaproteobacteria</taxon>
        <taxon>Sphingomonadales</taxon>
        <taxon>Sphingomonadaceae</taxon>
        <taxon>Sphingomonas</taxon>
    </lineage>
</organism>
<evidence type="ECO:0000256" key="1">
    <source>
        <dbReference type="PIRSR" id="PIRSR011396-1"/>
    </source>
</evidence>
<proteinExistence type="predicted"/>
<dbReference type="InterPro" id="IPR036188">
    <property type="entry name" value="FAD/NAD-bd_sf"/>
</dbReference>
<dbReference type="EMBL" id="RWJF01000001">
    <property type="protein sequence ID" value="RST31381.1"/>
    <property type="molecule type" value="Genomic_DNA"/>
</dbReference>
<keyword evidence="3" id="KW-0812">Transmembrane</keyword>
<feature type="active site" evidence="1">
    <location>
        <position position="82"/>
    </location>
</feature>
<evidence type="ECO:0000313" key="4">
    <source>
        <dbReference type="EMBL" id="RST31381.1"/>
    </source>
</evidence>
<dbReference type="RefSeq" id="WP_126719209.1">
    <property type="nucleotide sequence ID" value="NZ_RWJF01000001.1"/>
</dbReference>
<feature type="binding site" evidence="2">
    <location>
        <position position="82"/>
    </location>
    <ligand>
        <name>7-chloro-L-tryptophan</name>
        <dbReference type="ChEBI" id="CHEBI:58713"/>
    </ligand>
</feature>
<dbReference type="InterPro" id="IPR006905">
    <property type="entry name" value="Flavin_halogenase"/>
</dbReference>
<evidence type="ECO:0000256" key="3">
    <source>
        <dbReference type="SAM" id="Phobius"/>
    </source>
</evidence>
<sequence>MNEESGRPIRNLCIVGGGTAGWIAAALLGHYAGHLFRIRLVESEEIGTIGVGESTIPPFLQLIARLGISESEFIRETQASFKLGIRFDDWLDRGSSYFHPFGAIGAPNPPVDPYQLWLRARTADPSLELQSLAPASVMADAGRFMLPFKAATTPVGGAAYALHVDAKRVAAFLRRFAEGKGVVRTEGLVDRVEAEGDQVAAIVLRSGERIAADLFVDCTGFRSLLLGQALEVPLDDWSDLLLCDRAVVVQTENIGPPPPFTLAEAQDAGWRWRIPLQHRTGNGHVFSSRHMGADEARSILLAKVEGRPVTEPMLLSFTTGARREMWRGNVVAAGLSAGFIEPLESTAIHLVYRAIDFLLRYLPGTSRAPELAAEFNRRMTGDYVEIRDFIIAHYSLTRRRDAPFWRDVASIELPAGLRHRVAMFADAGMLPEVLDGLFSAVSWQSVLDGMGVLPRRPHPSVANAEPAALARDLRGLEQAIGRTVQQLPTHQAFLDQHCRAEKPLAA</sequence>
<protein>
    <submittedName>
        <fullName evidence="4">Tryptophan 7-halogenase</fullName>
    </submittedName>
</protein>
<dbReference type="InterPro" id="IPR050816">
    <property type="entry name" value="Flavin-dep_Halogenase_NPB"/>
</dbReference>
<accession>A0A429VBW6</accession>